<keyword evidence="3" id="KW-1185">Reference proteome</keyword>
<dbReference type="RefSeq" id="WP_338345127.1">
    <property type="nucleotide sequence ID" value="NZ_CAUZLK010000006.1"/>
</dbReference>
<proteinExistence type="predicted"/>
<evidence type="ECO:0000256" key="1">
    <source>
        <dbReference type="SAM" id="SignalP"/>
    </source>
</evidence>
<feature type="signal peptide" evidence="1">
    <location>
        <begin position="1"/>
        <end position="24"/>
    </location>
</feature>
<dbReference type="EMBL" id="CAUZLR010000007">
    <property type="protein sequence ID" value="CAK1246580.1"/>
    <property type="molecule type" value="Genomic_DNA"/>
</dbReference>
<evidence type="ECO:0000313" key="2">
    <source>
        <dbReference type="EMBL" id="CAK1246580.1"/>
    </source>
</evidence>
<reference evidence="2 3" key="1">
    <citation type="submission" date="2023-10" db="EMBL/GenBank/DDBJ databases">
        <authorList>
            <person name="Botero Cardona J."/>
        </authorList>
    </citation>
    <scope>NUCLEOTIDE SEQUENCE [LARGE SCALE GENOMIC DNA]</scope>
    <source>
        <strain evidence="2 3">R-54839</strain>
    </source>
</reference>
<organism evidence="2 3">
    <name type="scientific">Fructobacillus fructosus</name>
    <dbReference type="NCBI Taxonomy" id="1631"/>
    <lineage>
        <taxon>Bacteria</taxon>
        <taxon>Bacillati</taxon>
        <taxon>Bacillota</taxon>
        <taxon>Bacilli</taxon>
        <taxon>Lactobacillales</taxon>
        <taxon>Lactobacillaceae</taxon>
        <taxon>Fructobacillus</taxon>
    </lineage>
</organism>
<dbReference type="Proteomes" id="UP001314261">
    <property type="component" value="Unassembled WGS sequence"/>
</dbReference>
<comment type="caution">
    <text evidence="2">The sequence shown here is derived from an EMBL/GenBank/DDBJ whole genome shotgun (WGS) entry which is preliminary data.</text>
</comment>
<feature type="chain" id="PRO_5046257812" evidence="1">
    <location>
        <begin position="25"/>
        <end position="614"/>
    </location>
</feature>
<name>A0ABM9MX77_9LACO</name>
<protein>
    <submittedName>
        <fullName evidence="2">Uncharacterized protein</fullName>
    </submittedName>
</protein>
<keyword evidence="1" id="KW-0732">Signal</keyword>
<gene>
    <name evidence="2" type="ORF">R54839_PPFHFPJH_01153</name>
</gene>
<evidence type="ECO:0000313" key="3">
    <source>
        <dbReference type="Proteomes" id="UP001314261"/>
    </source>
</evidence>
<sequence>MKKLLLMLTALLTLLTVLSLSGSADTTPQTDTDGSVTGNAGAVYYNVASWSDMFEAYEDSYQSTVYLNVTADVSGDFSAYTGTEIQEGKSLVILGNHHTLTFAATLDPTTSVKITDGGDKRSGFWSESSFVSSATTLRMENVQWINSITYGIFEVSKEAAATTQYHNVTEMNGAARDGATPIVNRKGRIEFSGKNVFNITGTPGKNFGSGKQDPASLGTANPSTEYGQNSWIHGANDVNVLDGSTTVNINAKQSNIFYHYLSSSFASTLSVANKASLIWNVDNARYVDRGSVDSRMWNIGDKANFIVNGNRNTGDTNLFQSRGNDLGITVGQGAKVDLTTAGGLNIGSFGSRFINVADNGSFLINKLSTSTPVIDGMLRNGLNLGNDAHFLARGGSKIFSGYGSTIYLNGSNLNGRFSKNADGSDSLTTDAATGSIGTSFTSFSFDVSPAYSRAVQRLLLGSPRYMEFGSGPAVVSLVKGQLNRAYTLTANDLPKSYGLSNLISGQNGMAFTVNSTKANPEASVQIAMTKNKQDGVVSYFWKGNDGTVSTVSDKPITIWSMAAGYQFNQDSTGYNYTANYDNDHGLLLKTTNALKSGTNYEGATFDYTLAVGAD</sequence>
<accession>A0ABM9MX77</accession>